<dbReference type="EC" id="1.11.1.-" evidence="2"/>
<evidence type="ECO:0000313" key="2">
    <source>
        <dbReference type="EMBL" id="ANU07771.1"/>
    </source>
</evidence>
<sequence>MLAGLRCCICSRVHSLTSSTFASFDETELALHRMGEGRPVILVHGLFSNAHTNWIKFGHAQKLAEAGFEAIMPDLRGHGQSAAPQDPAAYPPDVLVRDLEALVAHLEVEDYDLVGFSLGSRTSARAVVEGLAPRRLVLSGMGLEGLAGWDRRAAFFIDAIDRFEQVRHGDPAFYAVSFMKTMKVDRPAMRLLLQSVDDTTAEDLKAVTMPTLVLCGADDRDNGDPQALVDALPDATLAEIPGTHMSSVTEPALGEGLVNFLSA</sequence>
<dbReference type="STRING" id="645517.A6F65_01467"/>
<evidence type="ECO:0000313" key="3">
    <source>
        <dbReference type="Proteomes" id="UP000092698"/>
    </source>
</evidence>
<dbReference type="PANTHER" id="PTHR43194:SF2">
    <property type="entry name" value="PEROXISOMAL MEMBRANE PROTEIN LPX1"/>
    <property type="match status" value="1"/>
</dbReference>
<reference evidence="2 3" key="1">
    <citation type="submission" date="2016-07" db="EMBL/GenBank/DDBJ databases">
        <title>Complete genome sequence of Altererythrobacter namhicola JCM 16345T, containing esterase-encoding genes.</title>
        <authorList>
            <person name="Cheng H."/>
            <person name="Wu Y.-H."/>
            <person name="Jian S.-L."/>
            <person name="Huo Y.-Y."/>
            <person name="Wang C.-S."/>
            <person name="Xu X.-W."/>
        </authorList>
    </citation>
    <scope>NUCLEOTIDE SEQUENCE [LARGE SCALE GENOMIC DNA]</scope>
    <source>
        <strain evidence="2 3">JCM 16345</strain>
    </source>
</reference>
<keyword evidence="3" id="KW-1185">Reference proteome</keyword>
<protein>
    <submittedName>
        <fullName evidence="2">Non-heme bromoperoxidase BPO-A2</fullName>
        <ecNumber evidence="2">1.11.1.-</ecNumber>
    </submittedName>
</protein>
<gene>
    <name evidence="2" type="primary">bpoA2</name>
    <name evidence="2" type="ORF">A6F65_01467</name>
</gene>
<dbReference type="SUPFAM" id="SSF53474">
    <property type="entry name" value="alpha/beta-Hydrolases"/>
    <property type="match status" value="1"/>
</dbReference>
<name>A0A1C7D8Y1_9SPHN</name>
<dbReference type="Pfam" id="PF00561">
    <property type="entry name" value="Abhydrolase_1"/>
    <property type="match status" value="1"/>
</dbReference>
<keyword evidence="2" id="KW-0575">Peroxidase</keyword>
<dbReference type="InterPro" id="IPR000073">
    <property type="entry name" value="AB_hydrolase_1"/>
</dbReference>
<dbReference type="GO" id="GO:0004601">
    <property type="term" value="F:peroxidase activity"/>
    <property type="evidence" value="ECO:0007669"/>
    <property type="project" value="UniProtKB-KW"/>
</dbReference>
<dbReference type="AlphaFoldDB" id="A0A1C7D8Y1"/>
<keyword evidence="2" id="KW-0560">Oxidoreductase</keyword>
<dbReference type="KEGG" id="anh:A6F65_01467"/>
<dbReference type="PATRIC" id="fig|645517.4.peg.1461"/>
<feature type="domain" description="AB hydrolase-1" evidence="1">
    <location>
        <begin position="39"/>
        <end position="127"/>
    </location>
</feature>
<evidence type="ECO:0000259" key="1">
    <source>
        <dbReference type="Pfam" id="PF00561"/>
    </source>
</evidence>
<dbReference type="InterPro" id="IPR050228">
    <property type="entry name" value="Carboxylesterase_BioH"/>
</dbReference>
<proteinExistence type="predicted"/>
<dbReference type="EMBL" id="CP016545">
    <property type="protein sequence ID" value="ANU07771.1"/>
    <property type="molecule type" value="Genomic_DNA"/>
</dbReference>
<accession>A0A1C7D8Y1</accession>
<dbReference type="Proteomes" id="UP000092698">
    <property type="component" value="Chromosome"/>
</dbReference>
<organism evidence="2 3">
    <name type="scientific">Paraurantiacibacter namhicola</name>
    <dbReference type="NCBI Taxonomy" id="645517"/>
    <lineage>
        <taxon>Bacteria</taxon>
        <taxon>Pseudomonadati</taxon>
        <taxon>Pseudomonadota</taxon>
        <taxon>Alphaproteobacteria</taxon>
        <taxon>Sphingomonadales</taxon>
        <taxon>Erythrobacteraceae</taxon>
        <taxon>Paraurantiacibacter</taxon>
    </lineage>
</organism>
<dbReference type="PANTHER" id="PTHR43194">
    <property type="entry name" value="HYDROLASE ALPHA/BETA FOLD FAMILY"/>
    <property type="match status" value="1"/>
</dbReference>
<dbReference type="Gene3D" id="3.40.50.1820">
    <property type="entry name" value="alpha/beta hydrolase"/>
    <property type="match status" value="1"/>
</dbReference>
<dbReference type="InterPro" id="IPR029058">
    <property type="entry name" value="AB_hydrolase_fold"/>
</dbReference>